<dbReference type="EMBL" id="CAJNRF010000023">
    <property type="protein sequence ID" value="CAF1929714.1"/>
    <property type="molecule type" value="Genomic_DNA"/>
</dbReference>
<dbReference type="OrthoDB" id="9976495at2759"/>
<dbReference type="Proteomes" id="UP000681967">
    <property type="component" value="Unassembled WGS sequence"/>
</dbReference>
<dbReference type="EMBL" id="CAJOBJ010043704">
    <property type="protein sequence ID" value="CAF4339106.1"/>
    <property type="molecule type" value="Genomic_DNA"/>
</dbReference>
<evidence type="ECO:0000313" key="1">
    <source>
        <dbReference type="EMBL" id="CAF0992281.1"/>
    </source>
</evidence>
<reference evidence="3" key="1">
    <citation type="submission" date="2021-02" db="EMBL/GenBank/DDBJ databases">
        <authorList>
            <person name="Nowell W R."/>
        </authorList>
    </citation>
    <scope>NUCLEOTIDE SEQUENCE</scope>
</reference>
<dbReference type="Proteomes" id="UP000663824">
    <property type="component" value="Unassembled WGS sequence"/>
</dbReference>
<comment type="caution">
    <text evidence="3">The sequence shown here is derived from an EMBL/GenBank/DDBJ whole genome shotgun (WGS) entry which is preliminary data.</text>
</comment>
<dbReference type="Proteomes" id="UP000663856">
    <property type="component" value="Unassembled WGS sequence"/>
</dbReference>
<dbReference type="Proteomes" id="UP000663834">
    <property type="component" value="Unassembled WGS sequence"/>
</dbReference>
<dbReference type="EMBL" id="CAJNRE010014175">
    <property type="protein sequence ID" value="CAF2125609.1"/>
    <property type="molecule type" value="Genomic_DNA"/>
</dbReference>
<evidence type="ECO:0000313" key="7">
    <source>
        <dbReference type="Proteomes" id="UP000663856"/>
    </source>
</evidence>
<dbReference type="EMBL" id="CAJNOW010000140">
    <property type="protein sequence ID" value="CAF1249676.1"/>
    <property type="molecule type" value="Genomic_DNA"/>
</dbReference>
<sequence length="403" mass="46818">MPNNLIFFVPYHTGYAHVELIHSFASFADVHLFVYKWNPAQQIVRDYFSRSTNVKVHEFGIDTILAELAKQQQQQHRVVVLLTASMNYSLGQLQFRFFCTIQKNAPSIIDVYSTGHCMYGCQSCSHAHSHRLPITFTNYMRTKYLSSINSDRSADIIVCPSFSSEAAPYSLLSNKEIVEKIVAFTFPHAIKLHPLTFQNKNENNPMLSLSKLEQEHVDRFHTSKSILPNTQTNTLKLIEHARVLICDSDSSIPFEALYFNDHKHILVYELAEKHNVKDDRQKYFHVFHNVQQLTKLLERYFAGELECKTENSHQFFLEKYEEPDGKEIERLADVRQWMMNRLDLDQNFDAEKVKQGVKDQFQSSLTQMTLYALGEHTTAQIHILCYGDIDDVFHTLLENIAEL</sequence>
<name>A0A816L1C4_9BILA</name>
<organism evidence="3 7">
    <name type="scientific">Rotaria magnacalcarata</name>
    <dbReference type="NCBI Taxonomy" id="392030"/>
    <lineage>
        <taxon>Eukaryota</taxon>
        <taxon>Metazoa</taxon>
        <taxon>Spiralia</taxon>
        <taxon>Gnathifera</taxon>
        <taxon>Rotifera</taxon>
        <taxon>Eurotatoria</taxon>
        <taxon>Bdelloidea</taxon>
        <taxon>Philodinida</taxon>
        <taxon>Philodinidae</taxon>
        <taxon>Rotaria</taxon>
    </lineage>
</organism>
<dbReference type="EMBL" id="CAJNOV010000122">
    <property type="protein sequence ID" value="CAF0992281.1"/>
    <property type="molecule type" value="Genomic_DNA"/>
</dbReference>
<proteinExistence type="predicted"/>
<evidence type="ECO:0000313" key="6">
    <source>
        <dbReference type="EMBL" id="CAF4339106.1"/>
    </source>
</evidence>
<dbReference type="Proteomes" id="UP000663855">
    <property type="component" value="Unassembled WGS sequence"/>
</dbReference>
<evidence type="ECO:0000313" key="3">
    <source>
        <dbReference type="EMBL" id="CAF1929714.1"/>
    </source>
</evidence>
<gene>
    <name evidence="5" type="ORF">BYL167_LOCUS21151</name>
    <name evidence="1" type="ORF">CJN711_LOCUS1916</name>
    <name evidence="6" type="ORF">GIL414_LOCUS27475</name>
    <name evidence="2" type="ORF">KQP761_LOCUS2219</name>
    <name evidence="4" type="ORF">MBJ925_LOCUS26701</name>
    <name evidence="3" type="ORF">WKI299_LOCUS361</name>
</gene>
<dbReference type="Proteomes" id="UP000681720">
    <property type="component" value="Unassembled WGS sequence"/>
</dbReference>
<evidence type="ECO:0000313" key="5">
    <source>
        <dbReference type="EMBL" id="CAF4143568.1"/>
    </source>
</evidence>
<accession>A0A816L1C4</accession>
<dbReference type="EMBL" id="CAJOBH010009539">
    <property type="protein sequence ID" value="CAF4143568.1"/>
    <property type="molecule type" value="Genomic_DNA"/>
</dbReference>
<dbReference type="AlphaFoldDB" id="A0A816L1C4"/>
<evidence type="ECO:0000313" key="4">
    <source>
        <dbReference type="EMBL" id="CAF2125609.1"/>
    </source>
</evidence>
<protein>
    <submittedName>
        <fullName evidence="3">Uncharacterized protein</fullName>
    </submittedName>
</protein>
<evidence type="ECO:0000313" key="2">
    <source>
        <dbReference type="EMBL" id="CAF1249676.1"/>
    </source>
</evidence>